<dbReference type="Proteomes" id="UP000601768">
    <property type="component" value="Unassembled WGS sequence"/>
</dbReference>
<dbReference type="PROSITE" id="PS51724">
    <property type="entry name" value="SPOR"/>
    <property type="match status" value="1"/>
</dbReference>
<evidence type="ECO:0000313" key="4">
    <source>
        <dbReference type="Proteomes" id="UP000601768"/>
    </source>
</evidence>
<dbReference type="Gene3D" id="3.30.70.1070">
    <property type="entry name" value="Sporulation related repeat"/>
    <property type="match status" value="1"/>
</dbReference>
<dbReference type="Pfam" id="PF05036">
    <property type="entry name" value="SPOR"/>
    <property type="match status" value="1"/>
</dbReference>
<proteinExistence type="predicted"/>
<dbReference type="InterPro" id="IPR007730">
    <property type="entry name" value="SPOR-like_dom"/>
</dbReference>
<dbReference type="SUPFAM" id="SSF49478">
    <property type="entry name" value="Cna protein B-type domain"/>
    <property type="match status" value="1"/>
</dbReference>
<comment type="caution">
    <text evidence="3">The sequence shown here is derived from an EMBL/GenBank/DDBJ whole genome shotgun (WGS) entry which is preliminary data.</text>
</comment>
<organism evidence="3 4">
    <name type="scientific">Neptunicella marina</name>
    <dbReference type="NCBI Taxonomy" id="2125989"/>
    <lineage>
        <taxon>Bacteria</taxon>
        <taxon>Pseudomonadati</taxon>
        <taxon>Pseudomonadota</taxon>
        <taxon>Gammaproteobacteria</taxon>
        <taxon>Alteromonadales</taxon>
        <taxon>Alteromonadaceae</taxon>
        <taxon>Neptunicella</taxon>
    </lineage>
</organism>
<name>A0A8J6M5V1_9ALTE</name>
<reference evidence="3" key="1">
    <citation type="journal article" date="2018" name="Int. J. Syst. Evol. Microbiol.">
        <title>Neptunicella marina gen. nov., sp. nov., isolated from surface seawater.</title>
        <authorList>
            <person name="Liu X."/>
            <person name="Lai Q."/>
            <person name="Du Y."/>
            <person name="Zhang X."/>
            <person name="Liu Z."/>
            <person name="Sun F."/>
            <person name="Shao Z."/>
        </authorList>
    </citation>
    <scope>NUCLEOTIDE SEQUENCE</scope>
    <source>
        <strain evidence="3">S27-2</strain>
    </source>
</reference>
<evidence type="ECO:0000313" key="3">
    <source>
        <dbReference type="EMBL" id="MBC3766761.1"/>
    </source>
</evidence>
<feature type="chain" id="PRO_5035293517" evidence="1">
    <location>
        <begin position="27"/>
        <end position="1185"/>
    </location>
</feature>
<reference evidence="3" key="2">
    <citation type="submission" date="2020-08" db="EMBL/GenBank/DDBJ databases">
        <authorList>
            <person name="Lai Q."/>
        </authorList>
    </citation>
    <scope>NUCLEOTIDE SEQUENCE</scope>
    <source>
        <strain evidence="3">S27-2</strain>
    </source>
</reference>
<sequence length="1185" mass="133806">MKISASLKVVAITVLLCQLYSFNARATELRKVTLNEDDYLILSVRLNDNNTGISVDAYPANSKLLFAVSPLFDGLGIRYKLNRSQIEIWRDETAFNYSFNFSDINSTLYWSENYGEYFIDSQIVEEIFNAKVIFDPYTQRLDIKTADAVFPIQILDEQERTRRAERLSQNKSSGRNTVPTITIPDQYRLYTFPTGYLNAAADFDKEDNQYNLTLQLTSDFLYHSTELTMSDTGNGETQARLAFSRYKQTPDEPVLGFFDHYTFGDVTSSTSSLTSNSQSGVGVNFVSRPEFLRTQNQSVTFKETAPPGWEAEVFLNGRFLQSTVVPDDGYLILNDLETQYGANNFEIKLYGPYGEERVITKYLDLTKNALAEGETSSQFYALSGGHRLINDRSNDNYNITDFGGNFDYGLSDSWQIGLRYSSSEIGGETKQSISLKNAFAFPGLLLENDISVDSNGGYAQLSTLNANGFGRDVMAFSYLTAKDFKSNRINAERGSIQNIMASYTGRLPWFDYNFAFESQDNANYKSRSYSNRISSYFSSVSINNELRYNQNWDHLNEDDLSEFWTGRLTVGGRLSDNIRVNGNLVYDPEKMSLKESSTVGLTWKLTDPWDLTHYITGRYYFIGEQKQWSISENLAKETPSALYTLSASYNSESSWSIQAGVRFFFNYDYYNNRAIFNSRLGSANAVLSAHTYLDRQLNGIPDPLDYDLEGVSFTGNPSWQNITSGKTGRAILPGISTRGVFQFGANWQNGTQIYNNDYVVYAHPGAYVEANMPFYMSSDFIGYVYRDSSDSQVGITNVPIFLKNADDEVVKEIKTDLDGYFELNELKPGQYIIEMSPEYVSQQGYTSDTIGYRISTPRSGGLIELRPLVLERVEENGQLKEQAIRDYKYTENDVESLIWSEDELQRRNLFLLPTKSFPDAPHSLGNEMMDSAKTTQEQRNSLQLKSDVKVTFPHLNKNANGLAVAEVQRGTATQRPTQNQTVIVSAVNQNNALQTPTVGTNDLVQMKQGNKYSIQVGAYSTKVMAEQMLASYLQNKGSEGDVEAVMGNSGTLYKVYIGKFNTPEEARLFADANWPQQDTFVIKRESKNAVQLSSDDVNTIPSKGWVLQFMATATMESLRSSLTDVTVNEFYIAEKNVAGTHYYCVISKDFLSKALAMEYKNKNGLNAWPIETKQFQDIRKLSNGE</sequence>
<keyword evidence="4" id="KW-1185">Reference proteome</keyword>
<feature type="signal peptide" evidence="1">
    <location>
        <begin position="1"/>
        <end position="26"/>
    </location>
</feature>
<dbReference type="EMBL" id="JACNEP010000010">
    <property type="protein sequence ID" value="MBC3766761.1"/>
    <property type="molecule type" value="Genomic_DNA"/>
</dbReference>
<dbReference type="InterPro" id="IPR036680">
    <property type="entry name" value="SPOR-like_sf"/>
</dbReference>
<evidence type="ECO:0000259" key="2">
    <source>
        <dbReference type="PROSITE" id="PS51724"/>
    </source>
</evidence>
<feature type="domain" description="SPOR" evidence="2">
    <location>
        <begin position="1006"/>
        <end position="1086"/>
    </location>
</feature>
<keyword evidence="1" id="KW-0732">Signal</keyword>
<dbReference type="SUPFAM" id="SSF110997">
    <property type="entry name" value="Sporulation related repeat"/>
    <property type="match status" value="1"/>
</dbReference>
<dbReference type="InterPro" id="IPR013783">
    <property type="entry name" value="Ig-like_fold"/>
</dbReference>
<protein>
    <submittedName>
        <fullName evidence="3">SPOR domain-containing protein</fullName>
    </submittedName>
</protein>
<dbReference type="Gene3D" id="2.60.40.10">
    <property type="entry name" value="Immunoglobulins"/>
    <property type="match status" value="1"/>
</dbReference>
<dbReference type="AlphaFoldDB" id="A0A8J6M5V1"/>
<evidence type="ECO:0000256" key="1">
    <source>
        <dbReference type="SAM" id="SignalP"/>
    </source>
</evidence>
<gene>
    <name evidence="3" type="ORF">H8B19_12800</name>
</gene>
<accession>A0A8J6M5V1</accession>
<dbReference type="GO" id="GO:0042834">
    <property type="term" value="F:peptidoglycan binding"/>
    <property type="evidence" value="ECO:0007669"/>
    <property type="project" value="InterPro"/>
</dbReference>